<keyword evidence="2" id="KW-1185">Reference proteome</keyword>
<evidence type="ECO:0000313" key="2">
    <source>
        <dbReference type="Proteomes" id="UP001319827"/>
    </source>
</evidence>
<organism evidence="1 2">
    <name type="scientific">Desulfuromonas versatilis</name>
    <dbReference type="NCBI Taxonomy" id="2802975"/>
    <lineage>
        <taxon>Bacteria</taxon>
        <taxon>Pseudomonadati</taxon>
        <taxon>Thermodesulfobacteriota</taxon>
        <taxon>Desulfuromonadia</taxon>
        <taxon>Desulfuromonadales</taxon>
        <taxon>Desulfuromonadaceae</taxon>
        <taxon>Desulfuromonas</taxon>
    </lineage>
</organism>
<proteinExistence type="predicted"/>
<reference evidence="1 2" key="2">
    <citation type="journal article" date="2021" name="Int. J. Syst. Evol. Microbiol.">
        <title>Isolation and Polyphasic Characterization of Desulfuromonas versatilis sp. Nov., an Electrogenic Bacteria Capable of Versatile Metabolism Isolated from a Graphene Oxide-Reducing Enrichment Culture.</title>
        <authorList>
            <person name="Xie L."/>
            <person name="Yoshida N."/>
            <person name="Ishii S."/>
            <person name="Meng L."/>
        </authorList>
    </citation>
    <scope>NUCLEOTIDE SEQUENCE [LARGE SCALE GENOMIC DNA]</scope>
    <source>
        <strain evidence="1 2">NIT-T3</strain>
    </source>
</reference>
<dbReference type="Proteomes" id="UP001319827">
    <property type="component" value="Chromosome"/>
</dbReference>
<dbReference type="EMBL" id="AP024355">
    <property type="protein sequence ID" value="BCR06133.1"/>
    <property type="molecule type" value="Genomic_DNA"/>
</dbReference>
<dbReference type="RefSeq" id="WP_221249511.1">
    <property type="nucleotide sequence ID" value="NZ_AP024355.1"/>
</dbReference>
<evidence type="ECO:0000313" key="1">
    <source>
        <dbReference type="EMBL" id="BCR06133.1"/>
    </source>
</evidence>
<gene>
    <name evidence="1" type="ORF">DESUT3_32020</name>
</gene>
<protein>
    <submittedName>
        <fullName evidence="1">Uncharacterized protein</fullName>
    </submittedName>
</protein>
<name>A0ABM8HZK8_9BACT</name>
<accession>A0ABM8HZK8</accession>
<reference evidence="1 2" key="1">
    <citation type="journal article" date="2016" name="C (Basel)">
        <title>Selective Growth of and Electricity Production by Marine Exoelectrogenic Bacteria in Self-Aggregated Hydrogel of Microbially Reduced Graphene Oxide.</title>
        <authorList>
            <person name="Yoshida N."/>
            <person name="Goto Y."/>
            <person name="Miyata Y."/>
        </authorList>
    </citation>
    <scope>NUCLEOTIDE SEQUENCE [LARGE SCALE GENOMIC DNA]</scope>
    <source>
        <strain evidence="1 2">NIT-T3</strain>
    </source>
</reference>
<sequence>MQELLRQTREILKRDPRLAGLRVSADEGELHLLVGDDRFARLLPTDKQGVWRLEYFHNRERWESIDFRGTLRECVQFLSENTHYHFWEG</sequence>